<keyword evidence="1" id="KW-0812">Transmembrane</keyword>
<reference evidence="4" key="1">
    <citation type="journal article" date="2019" name="Int. J. Syst. Evol. Microbiol.">
        <title>The Global Catalogue of Microorganisms (GCM) 10K type strain sequencing project: providing services to taxonomists for standard genome sequencing and annotation.</title>
        <authorList>
            <consortium name="The Broad Institute Genomics Platform"/>
            <consortium name="The Broad Institute Genome Sequencing Center for Infectious Disease"/>
            <person name="Wu L."/>
            <person name="Ma J."/>
        </authorList>
    </citation>
    <scope>NUCLEOTIDE SEQUENCE [LARGE SCALE GENOMIC DNA]</scope>
    <source>
        <strain evidence="4">JCM 11650</strain>
    </source>
</reference>
<evidence type="ECO:0000256" key="1">
    <source>
        <dbReference type="SAM" id="Phobius"/>
    </source>
</evidence>
<feature type="domain" description="Low molecular weight protein antigen 6 PH" evidence="2">
    <location>
        <begin position="68"/>
        <end position="127"/>
    </location>
</feature>
<dbReference type="EMBL" id="JBHUFL010000001">
    <property type="protein sequence ID" value="MFD1833832.1"/>
    <property type="molecule type" value="Genomic_DNA"/>
</dbReference>
<gene>
    <name evidence="3" type="ORF">ACFSDA_01970</name>
</gene>
<keyword evidence="1" id="KW-0472">Membrane</keyword>
<comment type="caution">
    <text evidence="3">The sequence shown here is derived from an EMBL/GenBank/DDBJ whole genome shotgun (WGS) entry which is preliminary data.</text>
</comment>
<name>A0ABW4PSM3_9MICO</name>
<dbReference type="Pfam" id="PF10756">
    <property type="entry name" value="bPH_6"/>
    <property type="match status" value="1"/>
</dbReference>
<evidence type="ECO:0000313" key="4">
    <source>
        <dbReference type="Proteomes" id="UP001597280"/>
    </source>
</evidence>
<dbReference type="RefSeq" id="WP_343906213.1">
    <property type="nucleotide sequence ID" value="NZ_BAAAIS010000005.1"/>
</dbReference>
<feature type="transmembrane region" description="Helical" evidence="1">
    <location>
        <begin position="43"/>
        <end position="64"/>
    </location>
</feature>
<accession>A0ABW4PSM3</accession>
<feature type="transmembrane region" description="Helical" evidence="1">
    <location>
        <begin position="12"/>
        <end position="37"/>
    </location>
</feature>
<organism evidence="3 4">
    <name type="scientific">Brachybacterium rhamnosum</name>
    <dbReference type="NCBI Taxonomy" id="173361"/>
    <lineage>
        <taxon>Bacteria</taxon>
        <taxon>Bacillati</taxon>
        <taxon>Actinomycetota</taxon>
        <taxon>Actinomycetes</taxon>
        <taxon>Micrococcales</taxon>
        <taxon>Dermabacteraceae</taxon>
        <taxon>Brachybacterium</taxon>
    </lineage>
</organism>
<protein>
    <submittedName>
        <fullName evidence="3">PH domain-containing protein</fullName>
    </submittedName>
</protein>
<evidence type="ECO:0000259" key="2">
    <source>
        <dbReference type="Pfam" id="PF10756"/>
    </source>
</evidence>
<evidence type="ECO:0000313" key="3">
    <source>
        <dbReference type="EMBL" id="MFD1833832.1"/>
    </source>
</evidence>
<sequence>MQTQTFRSGAATMMMWIGPFVALIAVLLFVPLPLVLWATSGDAAVLLMLLFVPVGLVAGLLLHLAGRRSRVELTGDAVTWRTLTSAPRTVPFSAVQGVEVPTARRGPRSVRLHLRDGAVVPVTAVSMSGGEGGNSADAGYLRTAQAITDAHRGWWMHHGQRR</sequence>
<proteinExistence type="predicted"/>
<keyword evidence="4" id="KW-1185">Reference proteome</keyword>
<dbReference type="InterPro" id="IPR019692">
    <property type="entry name" value="CFP-6_PH"/>
</dbReference>
<keyword evidence="1" id="KW-1133">Transmembrane helix</keyword>
<dbReference type="Proteomes" id="UP001597280">
    <property type="component" value="Unassembled WGS sequence"/>
</dbReference>